<organism evidence="1 2">
    <name type="scientific">Salinimicrobium profundisediminis</name>
    <dbReference type="NCBI Taxonomy" id="2994553"/>
    <lineage>
        <taxon>Bacteria</taxon>
        <taxon>Pseudomonadati</taxon>
        <taxon>Bacteroidota</taxon>
        <taxon>Flavobacteriia</taxon>
        <taxon>Flavobacteriales</taxon>
        <taxon>Flavobacteriaceae</taxon>
        <taxon>Salinimicrobium</taxon>
    </lineage>
</organism>
<name>A0A9X3HZL8_9FLAO</name>
<evidence type="ECO:0000313" key="2">
    <source>
        <dbReference type="Proteomes" id="UP001148482"/>
    </source>
</evidence>
<gene>
    <name evidence="1" type="ORF">OQ279_00065</name>
</gene>
<keyword evidence="2" id="KW-1185">Reference proteome</keyword>
<sequence length="98" mass="11549">MEVKIKELEQVRTEVEKLQAGDENFTNKLMQLLDKTTSQLSEVDDQQEINWTAKSFDILMDIRNQKVQENETDQKDLALTYLKEALDSVIIREKNYLK</sequence>
<proteinExistence type="predicted"/>
<accession>A0A9X3HZL8</accession>
<comment type="caution">
    <text evidence="1">The sequence shown here is derived from an EMBL/GenBank/DDBJ whole genome shotgun (WGS) entry which is preliminary data.</text>
</comment>
<dbReference type="AlphaFoldDB" id="A0A9X3HZL8"/>
<protein>
    <submittedName>
        <fullName evidence="1">Uncharacterized protein</fullName>
    </submittedName>
</protein>
<dbReference type="EMBL" id="JAPJDA010000001">
    <property type="protein sequence ID" value="MCX2836528.1"/>
    <property type="molecule type" value="Genomic_DNA"/>
</dbReference>
<reference evidence="1" key="1">
    <citation type="submission" date="2022-11" db="EMBL/GenBank/DDBJ databases">
        <title>Salinimicrobium profundisediminis sp. nov., isolated from deep-sea sediment of the Mariana Trench.</title>
        <authorList>
            <person name="Fu H."/>
        </authorList>
    </citation>
    <scope>NUCLEOTIDE SEQUENCE</scope>
    <source>
        <strain evidence="1">MT39</strain>
    </source>
</reference>
<evidence type="ECO:0000313" key="1">
    <source>
        <dbReference type="EMBL" id="MCX2836528.1"/>
    </source>
</evidence>
<dbReference type="Proteomes" id="UP001148482">
    <property type="component" value="Unassembled WGS sequence"/>
</dbReference>
<dbReference type="RefSeq" id="WP_266067710.1">
    <property type="nucleotide sequence ID" value="NZ_JAPJDA010000001.1"/>
</dbReference>